<dbReference type="Proteomes" id="UP000824469">
    <property type="component" value="Unassembled WGS sequence"/>
</dbReference>
<organism evidence="1 2">
    <name type="scientific">Taxus chinensis</name>
    <name type="common">Chinese yew</name>
    <name type="synonym">Taxus wallichiana var. chinensis</name>
    <dbReference type="NCBI Taxonomy" id="29808"/>
    <lineage>
        <taxon>Eukaryota</taxon>
        <taxon>Viridiplantae</taxon>
        <taxon>Streptophyta</taxon>
        <taxon>Embryophyta</taxon>
        <taxon>Tracheophyta</taxon>
        <taxon>Spermatophyta</taxon>
        <taxon>Pinopsida</taxon>
        <taxon>Pinidae</taxon>
        <taxon>Conifers II</taxon>
        <taxon>Cupressales</taxon>
        <taxon>Taxaceae</taxon>
        <taxon>Taxus</taxon>
    </lineage>
</organism>
<feature type="non-terminal residue" evidence="1">
    <location>
        <position position="1"/>
    </location>
</feature>
<evidence type="ECO:0000313" key="1">
    <source>
        <dbReference type="EMBL" id="KAH9294796.1"/>
    </source>
</evidence>
<evidence type="ECO:0000313" key="2">
    <source>
        <dbReference type="Proteomes" id="UP000824469"/>
    </source>
</evidence>
<reference evidence="1 2" key="1">
    <citation type="journal article" date="2021" name="Nat. Plants">
        <title>The Taxus genome provides insights into paclitaxel biosynthesis.</title>
        <authorList>
            <person name="Xiong X."/>
            <person name="Gou J."/>
            <person name="Liao Q."/>
            <person name="Li Y."/>
            <person name="Zhou Q."/>
            <person name="Bi G."/>
            <person name="Li C."/>
            <person name="Du R."/>
            <person name="Wang X."/>
            <person name="Sun T."/>
            <person name="Guo L."/>
            <person name="Liang H."/>
            <person name="Lu P."/>
            <person name="Wu Y."/>
            <person name="Zhang Z."/>
            <person name="Ro D.K."/>
            <person name="Shang Y."/>
            <person name="Huang S."/>
            <person name="Yan J."/>
        </authorList>
    </citation>
    <scope>NUCLEOTIDE SEQUENCE [LARGE SCALE GENOMIC DNA]</scope>
    <source>
        <strain evidence="1">Ta-2019</strain>
    </source>
</reference>
<sequence length="72" mass="8542">FTGLNFEWESIDDDMNNNETIKETVETYNYKKVSWYFDITGIQDPIMRMATSLVTNLNDQEGWTQVKKAWLN</sequence>
<gene>
    <name evidence="1" type="ORF">KI387_038384</name>
</gene>
<accession>A0AA38C936</accession>
<dbReference type="EMBL" id="JAHRHJ020000011">
    <property type="protein sequence ID" value="KAH9294796.1"/>
    <property type="molecule type" value="Genomic_DNA"/>
</dbReference>
<feature type="non-terminal residue" evidence="1">
    <location>
        <position position="72"/>
    </location>
</feature>
<proteinExistence type="predicted"/>
<name>A0AA38C936_TAXCH</name>
<protein>
    <submittedName>
        <fullName evidence="1">Uncharacterized protein</fullName>
    </submittedName>
</protein>
<comment type="caution">
    <text evidence="1">The sequence shown here is derived from an EMBL/GenBank/DDBJ whole genome shotgun (WGS) entry which is preliminary data.</text>
</comment>
<keyword evidence="2" id="KW-1185">Reference proteome</keyword>
<dbReference type="AlphaFoldDB" id="A0AA38C936"/>